<dbReference type="AlphaFoldDB" id="A0A2H0WU41"/>
<evidence type="ECO:0000313" key="6">
    <source>
        <dbReference type="Proteomes" id="UP000231198"/>
    </source>
</evidence>
<dbReference type="Proteomes" id="UP000231198">
    <property type="component" value="Unassembled WGS sequence"/>
</dbReference>
<sequence length="327" mass="38226">MKIPPRYQMSSEILDLIAKIDANRIFFSTVDIPKLVKEKIQRVSLLKSSLFSARIEGNPLTLENIRYSSEIQRRIEIENILKAIRRIDKEYVHQKKITKEIILNLHKLVLDNIGSSPGKFRKEIGAIFNQTGVAVYVSPAPTQIPSLLDRLLDYIIDDKEKFPLITAFIAHLIFEKIHPFMDGNGRVGRLLIFIILKSKGYHFGLTIPLEEYLDIHKDDYYYYLDIGLEHVGSYLLFMLKAFYEQSEKIKESLTNKMSKKETFFLPLRQEEIFNIIKDHAVVSFDFIRRRFLKIPERTLRYDLKKLGDLGLIIKIGKTKGCIYRIKE</sequence>
<dbReference type="EMBL" id="PEZG01000077">
    <property type="protein sequence ID" value="PIS15458.1"/>
    <property type="molecule type" value="Genomic_DNA"/>
</dbReference>
<organism evidence="5 6">
    <name type="scientific">Candidatus Roizmanbacteria bacterium CG09_land_8_20_14_0_10_41_9</name>
    <dbReference type="NCBI Taxonomy" id="1974850"/>
    <lineage>
        <taxon>Bacteria</taxon>
        <taxon>Candidatus Roizmaniibacteriota</taxon>
    </lineage>
</organism>
<dbReference type="PANTHER" id="PTHR13504:SF38">
    <property type="entry name" value="FIDO DOMAIN-CONTAINING PROTEIN"/>
    <property type="match status" value="1"/>
</dbReference>
<evidence type="ECO:0000256" key="3">
    <source>
        <dbReference type="PIRSR" id="PIRSR640198-3"/>
    </source>
</evidence>
<feature type="active site" evidence="1">
    <location>
        <position position="178"/>
    </location>
</feature>
<evidence type="ECO:0000259" key="4">
    <source>
        <dbReference type="PROSITE" id="PS51459"/>
    </source>
</evidence>
<evidence type="ECO:0000256" key="2">
    <source>
        <dbReference type="PIRSR" id="PIRSR640198-2"/>
    </source>
</evidence>
<dbReference type="InterPro" id="IPR040198">
    <property type="entry name" value="Fido_containing"/>
</dbReference>
<accession>A0A2H0WU41</accession>
<dbReference type="Gene3D" id="1.10.3290.10">
    <property type="entry name" value="Fido-like domain"/>
    <property type="match status" value="1"/>
</dbReference>
<protein>
    <recommendedName>
        <fullName evidence="4">Fido domain-containing protein</fullName>
    </recommendedName>
</protein>
<name>A0A2H0WU41_9BACT</name>
<dbReference type="SUPFAM" id="SSF140931">
    <property type="entry name" value="Fic-like"/>
    <property type="match status" value="1"/>
</dbReference>
<dbReference type="GO" id="GO:0005524">
    <property type="term" value="F:ATP binding"/>
    <property type="evidence" value="ECO:0007669"/>
    <property type="project" value="UniProtKB-KW"/>
</dbReference>
<gene>
    <name evidence="5" type="ORF">COT62_03600</name>
</gene>
<keyword evidence="2" id="KW-0547">Nucleotide-binding</keyword>
<comment type="caution">
    <text evidence="5">The sequence shown here is derived from an EMBL/GenBank/DDBJ whole genome shotgun (WGS) entry which is preliminary data.</text>
</comment>
<dbReference type="PROSITE" id="PS51459">
    <property type="entry name" value="FIDO"/>
    <property type="match status" value="1"/>
</dbReference>
<reference evidence="6" key="1">
    <citation type="submission" date="2017-09" db="EMBL/GenBank/DDBJ databases">
        <title>Depth-based differentiation of microbial function through sediment-hosted aquifers and enrichment of novel symbionts in the deep terrestrial subsurface.</title>
        <authorList>
            <person name="Probst A.J."/>
            <person name="Ladd B."/>
            <person name="Jarett J.K."/>
            <person name="Geller-Mcgrath D.E."/>
            <person name="Sieber C.M.K."/>
            <person name="Emerson J.B."/>
            <person name="Anantharaman K."/>
            <person name="Thomas B.C."/>
            <person name="Malmstrom R."/>
            <person name="Stieglmeier M."/>
            <person name="Klingl A."/>
            <person name="Woyke T."/>
            <person name="Ryan C.M."/>
            <person name="Banfield J.F."/>
        </authorList>
    </citation>
    <scope>NUCLEOTIDE SEQUENCE [LARGE SCALE GENOMIC DNA]</scope>
</reference>
<feature type="site" description="Important for autoinhibition of adenylyltransferase activity" evidence="3">
    <location>
        <position position="56"/>
    </location>
</feature>
<feature type="binding site" evidence="2">
    <location>
        <begin position="220"/>
        <end position="221"/>
    </location>
    <ligand>
        <name>ATP</name>
        <dbReference type="ChEBI" id="CHEBI:30616"/>
    </ligand>
</feature>
<dbReference type="InterPro" id="IPR003812">
    <property type="entry name" value="Fido"/>
</dbReference>
<proteinExistence type="predicted"/>
<feature type="binding site" evidence="2">
    <location>
        <begin position="182"/>
        <end position="189"/>
    </location>
    <ligand>
        <name>ATP</name>
        <dbReference type="ChEBI" id="CHEBI:30616"/>
    </ligand>
</feature>
<keyword evidence="2" id="KW-0067">ATP-binding</keyword>
<feature type="domain" description="Fido" evidence="4">
    <location>
        <begin position="97"/>
        <end position="240"/>
    </location>
</feature>
<evidence type="ECO:0000313" key="5">
    <source>
        <dbReference type="EMBL" id="PIS15458.1"/>
    </source>
</evidence>
<dbReference type="PANTHER" id="PTHR13504">
    <property type="entry name" value="FIDO DOMAIN-CONTAINING PROTEIN DDB_G0283145"/>
    <property type="match status" value="1"/>
</dbReference>
<dbReference type="InterPro" id="IPR036597">
    <property type="entry name" value="Fido-like_dom_sf"/>
</dbReference>
<dbReference type="Pfam" id="PF02661">
    <property type="entry name" value="Fic"/>
    <property type="match status" value="1"/>
</dbReference>
<evidence type="ECO:0000256" key="1">
    <source>
        <dbReference type="PIRSR" id="PIRSR640198-1"/>
    </source>
</evidence>